<dbReference type="PROSITE" id="PS50920">
    <property type="entry name" value="SOLCAR"/>
    <property type="match status" value="1"/>
</dbReference>
<dbReference type="GO" id="GO:0022857">
    <property type="term" value="F:transmembrane transporter activity"/>
    <property type="evidence" value="ECO:0007669"/>
    <property type="project" value="TreeGrafter"/>
</dbReference>
<dbReference type="STRING" id="983967.A0A1E4SSS4"/>
<dbReference type="PANTHER" id="PTHR45624">
    <property type="entry name" value="MITOCHONDRIAL BASIC AMINO ACIDS TRANSPORTER-RELATED"/>
    <property type="match status" value="1"/>
</dbReference>
<protein>
    <recommendedName>
        <fullName evidence="15">Mitochondrial carrier protein</fullName>
    </recommendedName>
</protein>
<evidence type="ECO:0000256" key="11">
    <source>
        <dbReference type="SAM" id="MobiDB-lite"/>
    </source>
</evidence>
<dbReference type="PANTHER" id="PTHR45624:SF26">
    <property type="entry name" value="CARRIER PROTEIN, PUTATIVE (AFU_ORTHOLOGUE AFUA_1G07710)-RELATED"/>
    <property type="match status" value="1"/>
</dbReference>
<evidence type="ECO:0000256" key="5">
    <source>
        <dbReference type="ARBA" id="ARBA00022737"/>
    </source>
</evidence>
<evidence type="ECO:0000256" key="6">
    <source>
        <dbReference type="ARBA" id="ARBA00022989"/>
    </source>
</evidence>
<dbReference type="SUPFAM" id="SSF103506">
    <property type="entry name" value="Mitochondrial carrier"/>
    <property type="match status" value="1"/>
</dbReference>
<gene>
    <name evidence="13" type="ORF">CANARDRAFT_10429</name>
</gene>
<feature type="compositionally biased region" description="Basic residues" evidence="11">
    <location>
        <begin position="11"/>
        <end position="20"/>
    </location>
</feature>
<dbReference type="AlphaFoldDB" id="A0A1E4SSS4"/>
<dbReference type="InterPro" id="IPR023395">
    <property type="entry name" value="MCP_dom_sf"/>
</dbReference>
<dbReference type="GO" id="GO:0031966">
    <property type="term" value="C:mitochondrial membrane"/>
    <property type="evidence" value="ECO:0007669"/>
    <property type="project" value="UniProtKB-SubCell"/>
</dbReference>
<keyword evidence="4 9" id="KW-0812">Transmembrane</keyword>
<dbReference type="Gene3D" id="1.50.40.10">
    <property type="entry name" value="Mitochondrial carrier domain"/>
    <property type="match status" value="1"/>
</dbReference>
<accession>A0A1E4SSS4</accession>
<keyword evidence="3 10" id="KW-0813">Transport</keyword>
<evidence type="ECO:0000256" key="12">
    <source>
        <dbReference type="SAM" id="Phobius"/>
    </source>
</evidence>
<reference evidence="14" key="1">
    <citation type="submission" date="2016-04" db="EMBL/GenBank/DDBJ databases">
        <title>Comparative genomics of biotechnologically important yeasts.</title>
        <authorList>
            <consortium name="DOE Joint Genome Institute"/>
            <person name="Riley R."/>
            <person name="Haridas S."/>
            <person name="Wolfe K.H."/>
            <person name="Lopes M.R."/>
            <person name="Hittinger C.T."/>
            <person name="Goker M."/>
            <person name="Salamov A."/>
            <person name="Wisecaver J."/>
            <person name="Long T.M."/>
            <person name="Aerts A.L."/>
            <person name="Barry K."/>
            <person name="Choi C."/>
            <person name="Clum A."/>
            <person name="Coughlan A.Y."/>
            <person name="Deshpande S."/>
            <person name="Douglass A.P."/>
            <person name="Hanson S.J."/>
            <person name="Klenk H.-P."/>
            <person name="Labutti K."/>
            <person name="Lapidus A."/>
            <person name="Lindquist E."/>
            <person name="Lipzen A."/>
            <person name="Meier-Kolthoff J.P."/>
            <person name="Ohm R.A."/>
            <person name="Otillar R.P."/>
            <person name="Pangilinan J."/>
            <person name="Peng Y."/>
            <person name="Rokas A."/>
            <person name="Rosa C.A."/>
            <person name="Scheuner C."/>
            <person name="Sibirny A.A."/>
            <person name="Slot J.C."/>
            <person name="Stielow J.B."/>
            <person name="Sun H."/>
            <person name="Kurtzman C.P."/>
            <person name="Blackwell M."/>
            <person name="Grigoriev I.V."/>
            <person name="Jeffries T.W."/>
        </authorList>
    </citation>
    <scope>NUCLEOTIDE SEQUENCE [LARGE SCALE GENOMIC DNA]</scope>
    <source>
        <strain evidence="14">NRRL YB-2248</strain>
    </source>
</reference>
<evidence type="ECO:0000256" key="4">
    <source>
        <dbReference type="ARBA" id="ARBA00022692"/>
    </source>
</evidence>
<evidence type="ECO:0008006" key="15">
    <source>
        <dbReference type="Google" id="ProtNLM"/>
    </source>
</evidence>
<evidence type="ECO:0000256" key="10">
    <source>
        <dbReference type="RuleBase" id="RU000488"/>
    </source>
</evidence>
<keyword evidence="7" id="KW-0496">Mitochondrion</keyword>
<keyword evidence="6 12" id="KW-1133">Transmembrane helix</keyword>
<sequence>MEEDVSSSRSPKTHHNKKKPPLMVTYINSSLDTRIFTDPIRPAKNQENAADTGVVYNGAQQLSHRNTQVVSLSSAGIRSLIFQFTTLYMRNPAKLFRPSRFDYLTPARALLHGELASKPWSFRTHSGIAVLYQSIKREGWDFIPRQVLPPLIANSAVGVILYSTYLTTLQYFNGFTMKTMDDPHPFDTFRAGFLAGAAASVAASPIDALYARSTYAELVSGKHSNLWEYGRHKLKQIGLAGIFSGFGLNFFKESLGFAFYFSIFEFVKNQGYHRTQGVIDWYQYWKARIIHGEKNPELVGHPNSERALQLSFILLAGASAAFSLLAIQYPFNKIQKVHLTRLEALDLYNEANHLERKAFYKLYYNSYIQTFEVMLARYKKSHLSLFGFFYRGFVRTTLTSIPATSIGLLVFEISRQRLSIDLAEEYGYNQFQS</sequence>
<evidence type="ECO:0000313" key="14">
    <source>
        <dbReference type="Proteomes" id="UP000094801"/>
    </source>
</evidence>
<dbReference type="InterPro" id="IPR018108">
    <property type="entry name" value="MCP_transmembrane"/>
</dbReference>
<dbReference type="EMBL" id="KV453880">
    <property type="protein sequence ID" value="ODV82569.1"/>
    <property type="molecule type" value="Genomic_DNA"/>
</dbReference>
<evidence type="ECO:0000313" key="13">
    <source>
        <dbReference type="EMBL" id="ODV82569.1"/>
    </source>
</evidence>
<keyword evidence="8 9" id="KW-0472">Membrane</keyword>
<name>A0A1E4SSS4_9ASCO</name>
<feature type="transmembrane region" description="Helical" evidence="12">
    <location>
        <begin position="310"/>
        <end position="331"/>
    </location>
</feature>
<comment type="subcellular location">
    <subcellularLocation>
        <location evidence="1">Mitochondrion membrane</location>
        <topology evidence="1">Multi-pass membrane protein</topology>
    </subcellularLocation>
</comment>
<keyword evidence="14" id="KW-1185">Reference proteome</keyword>
<dbReference type="Pfam" id="PF00153">
    <property type="entry name" value="Mito_carr"/>
    <property type="match status" value="1"/>
</dbReference>
<comment type="similarity">
    <text evidence="2 10">Belongs to the mitochondrial carrier (TC 2.A.29) family.</text>
</comment>
<evidence type="ECO:0000256" key="3">
    <source>
        <dbReference type="ARBA" id="ARBA00022448"/>
    </source>
</evidence>
<organism evidence="13 14">
    <name type="scientific">[Candida] arabinofermentans NRRL YB-2248</name>
    <dbReference type="NCBI Taxonomy" id="983967"/>
    <lineage>
        <taxon>Eukaryota</taxon>
        <taxon>Fungi</taxon>
        <taxon>Dikarya</taxon>
        <taxon>Ascomycota</taxon>
        <taxon>Saccharomycotina</taxon>
        <taxon>Pichiomycetes</taxon>
        <taxon>Pichiales</taxon>
        <taxon>Pichiaceae</taxon>
        <taxon>Ogataea</taxon>
        <taxon>Ogataea/Candida clade</taxon>
    </lineage>
</organism>
<evidence type="ECO:0000256" key="9">
    <source>
        <dbReference type="PROSITE-ProRule" id="PRU00282"/>
    </source>
</evidence>
<evidence type="ECO:0000256" key="2">
    <source>
        <dbReference type="ARBA" id="ARBA00006375"/>
    </source>
</evidence>
<evidence type="ECO:0000256" key="1">
    <source>
        <dbReference type="ARBA" id="ARBA00004225"/>
    </source>
</evidence>
<dbReference type="Proteomes" id="UP000094801">
    <property type="component" value="Unassembled WGS sequence"/>
</dbReference>
<dbReference type="OrthoDB" id="3364892at2759"/>
<proteinExistence type="inferred from homology"/>
<evidence type="ECO:0000256" key="8">
    <source>
        <dbReference type="ARBA" id="ARBA00023136"/>
    </source>
</evidence>
<feature type="repeat" description="Solcar" evidence="9">
    <location>
        <begin position="183"/>
        <end position="270"/>
    </location>
</feature>
<keyword evidence="5" id="KW-0677">Repeat</keyword>
<feature type="region of interest" description="Disordered" evidence="11">
    <location>
        <begin position="1"/>
        <end position="20"/>
    </location>
</feature>
<dbReference type="InterPro" id="IPR050567">
    <property type="entry name" value="Mitochondrial_Carrier"/>
</dbReference>
<evidence type="ECO:0000256" key="7">
    <source>
        <dbReference type="ARBA" id="ARBA00023128"/>
    </source>
</evidence>